<feature type="chain" id="PRO_5020184434" description="Lipoprotein" evidence="1">
    <location>
        <begin position="22"/>
        <end position="296"/>
    </location>
</feature>
<dbReference type="EMBL" id="SLVJ01000045">
    <property type="protein sequence ID" value="TCM59283.1"/>
    <property type="molecule type" value="Genomic_DNA"/>
</dbReference>
<evidence type="ECO:0000313" key="3">
    <source>
        <dbReference type="Proteomes" id="UP000294963"/>
    </source>
</evidence>
<dbReference type="Proteomes" id="UP000294963">
    <property type="component" value="Unassembled WGS sequence"/>
</dbReference>
<keyword evidence="1" id="KW-0732">Signal</keyword>
<gene>
    <name evidence="2" type="ORF">EC844_1456</name>
</gene>
<keyword evidence="3" id="KW-1185">Reference proteome</keyword>
<evidence type="ECO:0008006" key="4">
    <source>
        <dbReference type="Google" id="ProtNLM"/>
    </source>
</evidence>
<evidence type="ECO:0000256" key="1">
    <source>
        <dbReference type="SAM" id="SignalP"/>
    </source>
</evidence>
<feature type="signal peptide" evidence="1">
    <location>
        <begin position="1"/>
        <end position="21"/>
    </location>
</feature>
<evidence type="ECO:0000313" key="2">
    <source>
        <dbReference type="EMBL" id="TCM59283.1"/>
    </source>
</evidence>
<proteinExistence type="predicted"/>
<accession>A0A4R1XI37</accession>
<organism evidence="2 3">
    <name type="scientific">Acinetobacter calcoaceticus</name>
    <dbReference type="NCBI Taxonomy" id="471"/>
    <lineage>
        <taxon>Bacteria</taxon>
        <taxon>Pseudomonadati</taxon>
        <taxon>Pseudomonadota</taxon>
        <taxon>Gammaproteobacteria</taxon>
        <taxon>Moraxellales</taxon>
        <taxon>Moraxellaceae</taxon>
        <taxon>Acinetobacter</taxon>
        <taxon>Acinetobacter calcoaceticus/baumannii complex</taxon>
    </lineage>
</organism>
<reference evidence="2 3" key="1">
    <citation type="submission" date="2019-03" db="EMBL/GenBank/DDBJ databases">
        <title>Genomic analyses of the natural microbiome of Caenorhabditis elegans.</title>
        <authorList>
            <person name="Samuel B."/>
        </authorList>
    </citation>
    <scope>NUCLEOTIDE SEQUENCE [LARGE SCALE GENOMIC DNA]</scope>
    <source>
        <strain evidence="2 3">JUb89</strain>
    </source>
</reference>
<protein>
    <recommendedName>
        <fullName evidence="4">Lipoprotein</fullName>
    </recommendedName>
</protein>
<sequence length="296" mass="34579">MMLSVVIKSFYICLFTILVCACQPSTTLGNEEKKMSINEVYQLGFGLEGEQQFIKYSQEGEDRQPAGMGFYNLLWNAPNFPTVNINLGENSLIIPNTISVLGTKINYDKSMQGIQIMDINAGLNQEEYVTEEQAYQTYKLLFEHINSRGWKQYFDPFSARIHIKDNIKSIEDMGEVVDSSYFYSFEEWSEIFNEKKSIDFKVYASGIILYISVNKTDQKQSLVQYMLRFSFESVKSYQRNLITDSYKMNNVNFEQAFNKEMQENIKIRKIQESNAIAKGYRIDENYKDPDVWQYVK</sequence>
<comment type="caution">
    <text evidence="2">The sequence shown here is derived from an EMBL/GenBank/DDBJ whole genome shotgun (WGS) entry which is preliminary data.</text>
</comment>
<name>A0A4R1XI37_ACICA</name>
<dbReference type="AlphaFoldDB" id="A0A4R1XI37"/>